<evidence type="ECO:0000256" key="2">
    <source>
        <dbReference type="ARBA" id="ARBA00007703"/>
    </source>
</evidence>
<keyword evidence="5" id="KW-0966">Cell projection</keyword>
<feature type="region of interest" description="Disordered" evidence="4">
    <location>
        <begin position="1"/>
        <end position="24"/>
    </location>
</feature>
<gene>
    <name evidence="5" type="ORF">EZJ19_10650</name>
</gene>
<evidence type="ECO:0000256" key="4">
    <source>
        <dbReference type="SAM" id="MobiDB-lite"/>
    </source>
</evidence>
<dbReference type="InterPro" id="IPR007809">
    <property type="entry name" value="FlgN-like"/>
</dbReference>
<name>A0A4R1B964_9PROT</name>
<dbReference type="InterPro" id="IPR036679">
    <property type="entry name" value="FlgN-like_sf"/>
</dbReference>
<accession>A0A4R1B964</accession>
<keyword evidence="3" id="KW-1005">Bacterial flagellum biogenesis</keyword>
<evidence type="ECO:0000256" key="3">
    <source>
        <dbReference type="ARBA" id="ARBA00022795"/>
    </source>
</evidence>
<keyword evidence="6" id="KW-1185">Reference proteome</keyword>
<comment type="function">
    <text evidence="1">Required for the efficient initiation of filament assembly.</text>
</comment>
<protein>
    <submittedName>
        <fullName evidence="5">Flagellar protein FlgN</fullName>
    </submittedName>
</protein>
<proteinExistence type="inferred from homology"/>
<sequence>MPARSRPCARPSPKAISKSTRRLSPRPWSRTLWRNCAGRETDEMDALENALAEFKHALMEFIALLEREAEALKEGRTHDLGALITEKADWSESANTAWNRLIVAGGIDVTRGDSIDATLAADPRLHGSWSDARRLVERAERLNHDNGLLIEAQLQRTRQALDVLQTAANRGALYGANGRIVDGFQSGHTLDKV</sequence>
<evidence type="ECO:0000256" key="1">
    <source>
        <dbReference type="ARBA" id="ARBA00002397"/>
    </source>
</evidence>
<feature type="compositionally biased region" description="Low complexity" evidence="4">
    <location>
        <begin position="1"/>
        <end position="13"/>
    </location>
</feature>
<dbReference type="GO" id="GO:0044780">
    <property type="term" value="P:bacterial-type flagellum assembly"/>
    <property type="evidence" value="ECO:0007669"/>
    <property type="project" value="InterPro"/>
</dbReference>
<organism evidence="5 6">
    <name type="scientific">Parasulfuritortus cantonensis</name>
    <dbReference type="NCBI Taxonomy" id="2528202"/>
    <lineage>
        <taxon>Bacteria</taxon>
        <taxon>Pseudomonadati</taxon>
        <taxon>Pseudomonadota</taxon>
        <taxon>Betaproteobacteria</taxon>
        <taxon>Nitrosomonadales</taxon>
        <taxon>Thiobacillaceae</taxon>
        <taxon>Parasulfuritortus</taxon>
    </lineage>
</organism>
<reference evidence="5 6" key="1">
    <citation type="submission" date="2019-03" db="EMBL/GenBank/DDBJ databases">
        <title>Genome sequence of Thiobacillaceae bacterium LSR1, a sulfur-oxidizing bacterium isolated from freshwater sediment.</title>
        <authorList>
            <person name="Li S."/>
        </authorList>
    </citation>
    <scope>NUCLEOTIDE SEQUENCE [LARGE SCALE GENOMIC DNA]</scope>
    <source>
        <strain evidence="5 6">LSR1</strain>
    </source>
</reference>
<comment type="similarity">
    <text evidence="2">Belongs to the FlgN family.</text>
</comment>
<evidence type="ECO:0000313" key="6">
    <source>
        <dbReference type="Proteomes" id="UP000295443"/>
    </source>
</evidence>
<keyword evidence="5" id="KW-0282">Flagellum</keyword>
<comment type="caution">
    <text evidence="5">The sequence shown here is derived from an EMBL/GenBank/DDBJ whole genome shotgun (WGS) entry which is preliminary data.</text>
</comment>
<dbReference type="AlphaFoldDB" id="A0A4R1B964"/>
<keyword evidence="5" id="KW-0969">Cilium</keyword>
<dbReference type="Gene3D" id="1.20.58.300">
    <property type="entry name" value="FlgN-like"/>
    <property type="match status" value="1"/>
</dbReference>
<dbReference type="EMBL" id="SJZB01000040">
    <property type="protein sequence ID" value="TCJ13199.1"/>
    <property type="molecule type" value="Genomic_DNA"/>
</dbReference>
<evidence type="ECO:0000313" key="5">
    <source>
        <dbReference type="EMBL" id="TCJ13199.1"/>
    </source>
</evidence>
<dbReference type="Proteomes" id="UP000295443">
    <property type="component" value="Unassembled WGS sequence"/>
</dbReference>
<dbReference type="SUPFAM" id="SSF140566">
    <property type="entry name" value="FlgN-like"/>
    <property type="match status" value="1"/>
</dbReference>
<dbReference type="Pfam" id="PF05130">
    <property type="entry name" value="FlgN"/>
    <property type="match status" value="1"/>
</dbReference>